<dbReference type="Gene3D" id="3.40.630.30">
    <property type="match status" value="1"/>
</dbReference>
<dbReference type="Pfam" id="PF13302">
    <property type="entry name" value="Acetyltransf_3"/>
    <property type="match status" value="1"/>
</dbReference>
<dbReference type="InterPro" id="IPR051908">
    <property type="entry name" value="Ribosomal_N-acetyltransferase"/>
</dbReference>
<reference evidence="2" key="1">
    <citation type="submission" date="2020-08" db="EMBL/GenBank/DDBJ databases">
        <title>Paracoccus amoyensis sp. nov., isolated from the surface seawater at coast of Xiamen, Fujian.</title>
        <authorList>
            <person name="Lyu L."/>
        </authorList>
    </citation>
    <scope>NUCLEOTIDE SEQUENCE</scope>
    <source>
        <strain evidence="2">11-3</strain>
    </source>
</reference>
<dbReference type="GO" id="GO:1990189">
    <property type="term" value="F:protein N-terminal-serine acetyltransferase activity"/>
    <property type="evidence" value="ECO:0007669"/>
    <property type="project" value="TreeGrafter"/>
</dbReference>
<dbReference type="AlphaFoldDB" id="A0A926GEW2"/>
<protein>
    <submittedName>
        <fullName evidence="2">GNAT family N-acetyltransferase</fullName>
    </submittedName>
</protein>
<dbReference type="SUPFAM" id="SSF55729">
    <property type="entry name" value="Acyl-CoA N-acyltransferases (Nat)"/>
    <property type="match status" value="1"/>
</dbReference>
<evidence type="ECO:0000313" key="2">
    <source>
        <dbReference type="EMBL" id="MBC9247276.1"/>
    </source>
</evidence>
<dbReference type="Proteomes" id="UP000608594">
    <property type="component" value="Unassembled WGS sequence"/>
</dbReference>
<sequence>MPDQPVRNANRPTGQAIDFVRPPLPGQQVITGPWTRLERLNAARHAADVFKAQSGHDWLWDYMPNGPYDDQQAFSDWMVSVQDGADPCFYAIIDPDSGQAVGEASFMRVDVAMGVIEIGNILLTPALQQRREAGAALMAMIRWAFDAGYRRVEWKCNSLNAPSRRAALRLGFSYEGTFRNHMIVKGLNRDTAWFAMTDQDWLALQPAYDQWLASDNFDASGQQRQSLSSLTDIALPGRQEG</sequence>
<dbReference type="FunFam" id="3.40.630.30:FF:000047">
    <property type="entry name" value="Acetyltransferase, GNAT family"/>
    <property type="match status" value="1"/>
</dbReference>
<evidence type="ECO:0000259" key="1">
    <source>
        <dbReference type="PROSITE" id="PS51186"/>
    </source>
</evidence>
<keyword evidence="3" id="KW-1185">Reference proteome</keyword>
<dbReference type="PROSITE" id="PS51186">
    <property type="entry name" value="GNAT"/>
    <property type="match status" value="1"/>
</dbReference>
<dbReference type="EMBL" id="JACOQL010000003">
    <property type="protein sequence ID" value="MBC9247276.1"/>
    <property type="molecule type" value="Genomic_DNA"/>
</dbReference>
<name>A0A926GEW2_9RHOB</name>
<dbReference type="GO" id="GO:0008999">
    <property type="term" value="F:protein-N-terminal-alanine acetyltransferase activity"/>
    <property type="evidence" value="ECO:0007669"/>
    <property type="project" value="TreeGrafter"/>
</dbReference>
<dbReference type="InterPro" id="IPR000182">
    <property type="entry name" value="GNAT_dom"/>
</dbReference>
<organism evidence="2 3">
    <name type="scientific">Paracoccus amoyensis</name>
    <dbReference type="NCBI Taxonomy" id="2760093"/>
    <lineage>
        <taxon>Bacteria</taxon>
        <taxon>Pseudomonadati</taxon>
        <taxon>Pseudomonadota</taxon>
        <taxon>Alphaproteobacteria</taxon>
        <taxon>Rhodobacterales</taxon>
        <taxon>Paracoccaceae</taxon>
        <taxon>Paracoccus</taxon>
    </lineage>
</organism>
<comment type="caution">
    <text evidence="2">The sequence shown here is derived from an EMBL/GenBank/DDBJ whole genome shotgun (WGS) entry which is preliminary data.</text>
</comment>
<dbReference type="PANTHER" id="PTHR43441">
    <property type="entry name" value="RIBOSOMAL-PROTEIN-SERINE ACETYLTRANSFERASE"/>
    <property type="match status" value="1"/>
</dbReference>
<gene>
    <name evidence="2" type="ORF">H4P12_11270</name>
</gene>
<dbReference type="RefSeq" id="WP_187793767.1">
    <property type="nucleotide sequence ID" value="NZ_JACOQL010000003.1"/>
</dbReference>
<feature type="domain" description="N-acetyltransferase" evidence="1">
    <location>
        <begin position="38"/>
        <end position="190"/>
    </location>
</feature>
<proteinExistence type="predicted"/>
<accession>A0A926GEW2</accession>
<dbReference type="InterPro" id="IPR016181">
    <property type="entry name" value="Acyl_CoA_acyltransferase"/>
</dbReference>
<evidence type="ECO:0000313" key="3">
    <source>
        <dbReference type="Proteomes" id="UP000608594"/>
    </source>
</evidence>
<dbReference type="PANTHER" id="PTHR43441:SF2">
    <property type="entry name" value="FAMILY ACETYLTRANSFERASE, PUTATIVE (AFU_ORTHOLOGUE AFUA_7G00850)-RELATED"/>
    <property type="match status" value="1"/>
</dbReference>